<evidence type="ECO:0000256" key="15">
    <source>
        <dbReference type="PIRNR" id="PIRNR004491"/>
    </source>
</evidence>
<dbReference type="Gene3D" id="3.40.50.620">
    <property type="entry name" value="HUPs"/>
    <property type="match status" value="1"/>
</dbReference>
<dbReference type="SUPFAM" id="SSF52374">
    <property type="entry name" value="Nucleotidylyl transferase"/>
    <property type="match status" value="1"/>
</dbReference>
<dbReference type="InterPro" id="IPR002606">
    <property type="entry name" value="Riboflavin_kinase_bac"/>
</dbReference>
<dbReference type="InterPro" id="IPR023468">
    <property type="entry name" value="Riboflavin_kinase"/>
</dbReference>
<dbReference type="UniPathway" id="UPA00277">
    <property type="reaction ID" value="UER00407"/>
</dbReference>
<gene>
    <name evidence="17" type="ORF">SAMN04487752_0565</name>
</gene>
<evidence type="ECO:0000256" key="13">
    <source>
        <dbReference type="ARBA" id="ARBA00047880"/>
    </source>
</evidence>
<dbReference type="GO" id="GO:0003919">
    <property type="term" value="F:FMN adenylyltransferase activity"/>
    <property type="evidence" value="ECO:0007669"/>
    <property type="project" value="UniProtKB-UniRule"/>
</dbReference>
<keyword evidence="5 15" id="KW-0288">FMN</keyword>
<evidence type="ECO:0000256" key="14">
    <source>
        <dbReference type="ARBA" id="ARBA00049494"/>
    </source>
</evidence>
<evidence type="ECO:0000256" key="12">
    <source>
        <dbReference type="ARBA" id="ARBA00023268"/>
    </source>
</evidence>
<dbReference type="OrthoDB" id="9803667at2"/>
<keyword evidence="9 15" id="KW-0418">Kinase</keyword>
<keyword evidence="7 15" id="KW-0548">Nucleotidyltransferase</keyword>
<comment type="pathway">
    <text evidence="2 15">Cofactor biosynthesis; FAD biosynthesis; FAD from FMN: step 1/1.</text>
</comment>
<organism evidence="17 18">
    <name type="scientific">Carnobacterium viridans</name>
    <dbReference type="NCBI Taxonomy" id="174587"/>
    <lineage>
        <taxon>Bacteria</taxon>
        <taxon>Bacillati</taxon>
        <taxon>Bacillota</taxon>
        <taxon>Bacilli</taxon>
        <taxon>Lactobacillales</taxon>
        <taxon>Carnobacteriaceae</taxon>
        <taxon>Carnobacterium</taxon>
    </lineage>
</organism>
<evidence type="ECO:0000256" key="8">
    <source>
        <dbReference type="ARBA" id="ARBA00022741"/>
    </source>
</evidence>
<comment type="pathway">
    <text evidence="3 15">Cofactor biosynthesis; FMN biosynthesis; FMN from riboflavin (ATP route): step 1/1.</text>
</comment>
<evidence type="ECO:0000256" key="6">
    <source>
        <dbReference type="ARBA" id="ARBA00022679"/>
    </source>
</evidence>
<accession>A0A1H0XXW0</accession>
<comment type="catalytic activity">
    <reaction evidence="13 15">
        <text>riboflavin + ATP = FMN + ADP + H(+)</text>
        <dbReference type="Rhea" id="RHEA:14357"/>
        <dbReference type="ChEBI" id="CHEBI:15378"/>
        <dbReference type="ChEBI" id="CHEBI:30616"/>
        <dbReference type="ChEBI" id="CHEBI:57986"/>
        <dbReference type="ChEBI" id="CHEBI:58210"/>
        <dbReference type="ChEBI" id="CHEBI:456216"/>
        <dbReference type="EC" id="2.7.1.26"/>
    </reaction>
</comment>
<dbReference type="GO" id="GO:0005524">
    <property type="term" value="F:ATP binding"/>
    <property type="evidence" value="ECO:0007669"/>
    <property type="project" value="UniProtKB-UniRule"/>
</dbReference>
<keyword evidence="11 15" id="KW-0067">ATP-binding</keyword>
<keyword evidence="6 15" id="KW-0808">Transferase</keyword>
<evidence type="ECO:0000256" key="2">
    <source>
        <dbReference type="ARBA" id="ARBA00004726"/>
    </source>
</evidence>
<keyword evidence="10 15" id="KW-0274">FAD</keyword>
<dbReference type="EC" id="2.7.1.26" evidence="15"/>
<dbReference type="PIRSF" id="PIRSF004491">
    <property type="entry name" value="FAD_Synth"/>
    <property type="match status" value="1"/>
</dbReference>
<dbReference type="InterPro" id="IPR015865">
    <property type="entry name" value="Riboflavin_kinase_bac/euk"/>
</dbReference>
<dbReference type="GO" id="GO:0008531">
    <property type="term" value="F:riboflavin kinase activity"/>
    <property type="evidence" value="ECO:0007669"/>
    <property type="project" value="UniProtKB-UniRule"/>
</dbReference>
<dbReference type="GO" id="GO:0009398">
    <property type="term" value="P:FMN biosynthetic process"/>
    <property type="evidence" value="ECO:0007669"/>
    <property type="project" value="UniProtKB-UniRule"/>
</dbReference>
<evidence type="ECO:0000256" key="7">
    <source>
        <dbReference type="ARBA" id="ARBA00022695"/>
    </source>
</evidence>
<evidence type="ECO:0000313" key="18">
    <source>
        <dbReference type="Proteomes" id="UP000199481"/>
    </source>
</evidence>
<dbReference type="NCBIfam" id="NF004162">
    <property type="entry name" value="PRK05627.1-5"/>
    <property type="match status" value="1"/>
</dbReference>
<comment type="function">
    <text evidence="1">Catalyzes the phosphorylation of riboflavin to FMN followed by the adenylation of FMN to FAD.</text>
</comment>
<dbReference type="EC" id="2.7.7.2" evidence="15"/>
<evidence type="ECO:0000256" key="3">
    <source>
        <dbReference type="ARBA" id="ARBA00005201"/>
    </source>
</evidence>
<feature type="domain" description="Riboflavin kinase" evidence="16">
    <location>
        <begin position="186"/>
        <end position="311"/>
    </location>
</feature>
<dbReference type="InterPro" id="IPR015864">
    <property type="entry name" value="FAD_synthase"/>
</dbReference>
<evidence type="ECO:0000256" key="1">
    <source>
        <dbReference type="ARBA" id="ARBA00002121"/>
    </source>
</evidence>
<proteinExistence type="inferred from homology"/>
<name>A0A1H0XXW0_9LACT</name>
<comment type="similarity">
    <text evidence="15">Belongs to the ribF family.</text>
</comment>
<dbReference type="SMART" id="SM00904">
    <property type="entry name" value="Flavokinase"/>
    <property type="match status" value="1"/>
</dbReference>
<dbReference type="PANTHER" id="PTHR22749:SF6">
    <property type="entry name" value="RIBOFLAVIN KINASE"/>
    <property type="match status" value="1"/>
</dbReference>
<dbReference type="Gene3D" id="2.40.30.30">
    <property type="entry name" value="Riboflavin kinase-like"/>
    <property type="match status" value="1"/>
</dbReference>
<evidence type="ECO:0000256" key="10">
    <source>
        <dbReference type="ARBA" id="ARBA00022827"/>
    </source>
</evidence>
<dbReference type="AlphaFoldDB" id="A0A1H0XXW0"/>
<dbReference type="NCBIfam" id="TIGR00125">
    <property type="entry name" value="cyt_tran_rel"/>
    <property type="match status" value="1"/>
</dbReference>
<comment type="catalytic activity">
    <reaction evidence="14 15">
        <text>FMN + ATP + H(+) = FAD + diphosphate</text>
        <dbReference type="Rhea" id="RHEA:17237"/>
        <dbReference type="ChEBI" id="CHEBI:15378"/>
        <dbReference type="ChEBI" id="CHEBI:30616"/>
        <dbReference type="ChEBI" id="CHEBI:33019"/>
        <dbReference type="ChEBI" id="CHEBI:57692"/>
        <dbReference type="ChEBI" id="CHEBI:58210"/>
        <dbReference type="EC" id="2.7.7.2"/>
    </reaction>
</comment>
<dbReference type="InterPro" id="IPR023465">
    <property type="entry name" value="Riboflavin_kinase_dom_sf"/>
</dbReference>
<evidence type="ECO:0000259" key="16">
    <source>
        <dbReference type="SMART" id="SM00904"/>
    </source>
</evidence>
<dbReference type="FunFam" id="2.40.30.30:FF:000003">
    <property type="entry name" value="Riboflavin biosynthesis protein"/>
    <property type="match status" value="1"/>
</dbReference>
<reference evidence="18" key="1">
    <citation type="submission" date="2016-10" db="EMBL/GenBank/DDBJ databases">
        <authorList>
            <person name="Varghese N."/>
            <person name="Submissions S."/>
        </authorList>
    </citation>
    <scope>NUCLEOTIDE SEQUENCE [LARGE SCALE GENOMIC DNA]</scope>
    <source>
        <strain evidence="18">MPL-11</strain>
    </source>
</reference>
<evidence type="ECO:0000256" key="4">
    <source>
        <dbReference type="ARBA" id="ARBA00022630"/>
    </source>
</evidence>
<dbReference type="CDD" id="cd02064">
    <property type="entry name" value="FAD_synthetase_N"/>
    <property type="match status" value="1"/>
</dbReference>
<dbReference type="SUPFAM" id="SSF82114">
    <property type="entry name" value="Riboflavin kinase-like"/>
    <property type="match status" value="1"/>
</dbReference>
<protein>
    <recommendedName>
        <fullName evidence="15">Riboflavin biosynthesis protein</fullName>
    </recommendedName>
    <domain>
        <recommendedName>
            <fullName evidence="15">Riboflavin kinase</fullName>
            <ecNumber evidence="15">2.7.1.26</ecNumber>
        </recommendedName>
        <alternativeName>
            <fullName evidence="15">Flavokinase</fullName>
        </alternativeName>
    </domain>
    <domain>
        <recommendedName>
            <fullName evidence="15">FMN adenylyltransferase</fullName>
            <ecNumber evidence="15">2.7.7.2</ecNumber>
        </recommendedName>
        <alternativeName>
            <fullName evidence="15">FAD pyrophosphorylase</fullName>
        </alternativeName>
        <alternativeName>
            <fullName evidence="15">FAD synthase</fullName>
        </alternativeName>
    </domain>
</protein>
<dbReference type="RefSeq" id="WP_089975023.1">
    <property type="nucleotide sequence ID" value="NZ_CP084916.1"/>
</dbReference>
<dbReference type="InterPro" id="IPR014729">
    <property type="entry name" value="Rossmann-like_a/b/a_fold"/>
</dbReference>
<dbReference type="Proteomes" id="UP000199481">
    <property type="component" value="Unassembled WGS sequence"/>
</dbReference>
<dbReference type="GO" id="GO:0006747">
    <property type="term" value="P:FAD biosynthetic process"/>
    <property type="evidence" value="ECO:0007669"/>
    <property type="project" value="UniProtKB-UniRule"/>
</dbReference>
<evidence type="ECO:0000313" key="17">
    <source>
        <dbReference type="EMBL" id="SDQ07748.1"/>
    </source>
</evidence>
<evidence type="ECO:0000256" key="5">
    <source>
        <dbReference type="ARBA" id="ARBA00022643"/>
    </source>
</evidence>
<dbReference type="UniPathway" id="UPA00276">
    <property type="reaction ID" value="UER00406"/>
</dbReference>
<evidence type="ECO:0000256" key="9">
    <source>
        <dbReference type="ARBA" id="ARBA00022777"/>
    </source>
</evidence>
<keyword evidence="12" id="KW-0511">Multifunctional enzyme</keyword>
<dbReference type="Pfam" id="PF01687">
    <property type="entry name" value="Flavokinase"/>
    <property type="match status" value="1"/>
</dbReference>
<sequence length="325" mass="37177">MEIIKLHHPYEEDEIPKDNVVLALGFFDGVHRGHQEVIGRAKKIAEKNQLKLAVMTFNQHPSIVFKKLNPDYHKYLSTVSRKEELMEKIGVDFLYEVDFTSAFAGLAPQEFVEQYIIGLHAQTVVAGFDYSFGKKEVASMEHLPLYAKDRFEIVVVEKQLLKEDKISSTRIRLALEIGDMDAANNLLGYVYATPGRVVHGDARGRLLGFPTANIEVENFVKLPRIGVYAVEILVGGQVYKGMASIGHNVTFEPNRPLTVEVYILDFNEDIYGEEVTVFWYDYLRNEEKFDSIDALIAQLKQDELDTARFFEHYKGLTHKNFLSEH</sequence>
<dbReference type="Pfam" id="PF06574">
    <property type="entry name" value="FAD_syn"/>
    <property type="match status" value="1"/>
</dbReference>
<keyword evidence="8 15" id="KW-0547">Nucleotide-binding</keyword>
<dbReference type="EMBL" id="FNJW01000008">
    <property type="protein sequence ID" value="SDQ07748.1"/>
    <property type="molecule type" value="Genomic_DNA"/>
</dbReference>
<evidence type="ECO:0000256" key="11">
    <source>
        <dbReference type="ARBA" id="ARBA00022840"/>
    </source>
</evidence>
<dbReference type="NCBIfam" id="TIGR00083">
    <property type="entry name" value="ribF"/>
    <property type="match status" value="1"/>
</dbReference>
<dbReference type="FunFam" id="3.40.50.620:FF:000021">
    <property type="entry name" value="Riboflavin biosynthesis protein"/>
    <property type="match status" value="1"/>
</dbReference>
<keyword evidence="18" id="KW-1185">Reference proteome</keyword>
<dbReference type="InterPro" id="IPR004821">
    <property type="entry name" value="Cyt_trans-like"/>
</dbReference>
<keyword evidence="4 15" id="KW-0285">Flavoprotein</keyword>
<dbReference type="GO" id="GO:0009231">
    <property type="term" value="P:riboflavin biosynthetic process"/>
    <property type="evidence" value="ECO:0007669"/>
    <property type="project" value="InterPro"/>
</dbReference>
<dbReference type="PANTHER" id="PTHR22749">
    <property type="entry name" value="RIBOFLAVIN KINASE/FMN ADENYLYLTRANSFERASE"/>
    <property type="match status" value="1"/>
</dbReference>